<sequence length="398" mass="46312">MEETIALIKSCLISKKGGIPIKSLNHEFEKIVGEPIPYTRLGFPSLQSLLKKVDGLKTIKKLDGEETLIVNDPKIKHIVDLIKKQKEDYKGTNSKYYKRFAHYPSSYYNNINRNHDNTSKDDQYEDRNKVWFNDNIKYYKRRNGNQTFNQTSNLESTKNNKCLSYEVYDNEHNNIIVIEKCTSRIERTVYEPIILRHQLIGDDFFLQLVIRNLGLPVWRQRGDMALRCGLCISGQTINDCVKKLNDVECISNQIVIMLGAVDIYNGASFDDLIKSMEYLLKILRYKFAFSNSAIKICTIPPLANLSLHGHVDKARALYSFNNWIRGLNHEADSNSENCVKKNSYRIIDFFEGFTDETYTTQYEWFQLNARMVSGCKHPYVLWNKYGRKRAMEILTGEL</sequence>
<dbReference type="Gene3D" id="3.40.50.1110">
    <property type="entry name" value="SGNH hydrolase"/>
    <property type="match status" value="1"/>
</dbReference>
<dbReference type="Proteomes" id="UP000614350">
    <property type="component" value="Unassembled WGS sequence"/>
</dbReference>
<evidence type="ECO:0000259" key="1">
    <source>
        <dbReference type="PROSITE" id="PS51644"/>
    </source>
</evidence>
<dbReference type="InterPro" id="IPR036514">
    <property type="entry name" value="SGNH_hydro_sf"/>
</dbReference>
<comment type="caution">
    <text evidence="2">The sequence shown here is derived from an EMBL/GenBank/DDBJ whole genome shotgun (WGS) entry which is preliminary data.</text>
</comment>
<dbReference type="Pfam" id="PF17182">
    <property type="entry name" value="OSK"/>
    <property type="match status" value="1"/>
</dbReference>
<accession>A0A834K1G7</accession>
<organism evidence="2 3">
    <name type="scientific">Vespula vulgaris</name>
    <name type="common">Yellow jacket</name>
    <name type="synonym">Wasp</name>
    <dbReference type="NCBI Taxonomy" id="7454"/>
    <lineage>
        <taxon>Eukaryota</taxon>
        <taxon>Metazoa</taxon>
        <taxon>Ecdysozoa</taxon>
        <taxon>Arthropoda</taxon>
        <taxon>Hexapoda</taxon>
        <taxon>Insecta</taxon>
        <taxon>Pterygota</taxon>
        <taxon>Neoptera</taxon>
        <taxon>Endopterygota</taxon>
        <taxon>Hymenoptera</taxon>
        <taxon>Apocrita</taxon>
        <taxon>Aculeata</taxon>
        <taxon>Vespoidea</taxon>
        <taxon>Vespidae</taxon>
        <taxon>Vespinae</taxon>
        <taxon>Vespula</taxon>
    </lineage>
</organism>
<proteinExistence type="predicted"/>
<dbReference type="Pfam" id="PF12872">
    <property type="entry name" value="OST-HTH"/>
    <property type="match status" value="1"/>
</dbReference>
<evidence type="ECO:0000313" key="2">
    <source>
        <dbReference type="EMBL" id="KAF7398398.1"/>
    </source>
</evidence>
<dbReference type="InterPro" id="IPR041966">
    <property type="entry name" value="LOTUS-like"/>
</dbReference>
<gene>
    <name evidence="2" type="ORF">HZH66_006295</name>
</gene>
<protein>
    <recommendedName>
        <fullName evidence="1">HTH OST-type domain-containing protein</fullName>
    </recommendedName>
</protein>
<dbReference type="Gene3D" id="3.30.420.610">
    <property type="entry name" value="LOTUS domain-like"/>
    <property type="match status" value="1"/>
</dbReference>
<evidence type="ECO:0000313" key="3">
    <source>
        <dbReference type="Proteomes" id="UP000614350"/>
    </source>
</evidence>
<reference evidence="2" key="1">
    <citation type="journal article" date="2020" name="G3 (Bethesda)">
        <title>High-Quality Assemblies for Three Invasive Social Wasps from the &lt;i&gt;Vespula&lt;/i&gt; Genus.</title>
        <authorList>
            <person name="Harrop T.W.R."/>
            <person name="Guhlin J."/>
            <person name="McLaughlin G.M."/>
            <person name="Permina E."/>
            <person name="Stockwell P."/>
            <person name="Gilligan J."/>
            <person name="Le Lec M.F."/>
            <person name="Gruber M.A.M."/>
            <person name="Quinn O."/>
            <person name="Lovegrove M."/>
            <person name="Duncan E.J."/>
            <person name="Remnant E.J."/>
            <person name="Van Eeckhoven J."/>
            <person name="Graham B."/>
            <person name="Knapp R.A."/>
            <person name="Langford K.W."/>
            <person name="Kronenberg Z."/>
            <person name="Press M.O."/>
            <person name="Eacker S.M."/>
            <person name="Wilson-Rankin E.E."/>
            <person name="Purcell J."/>
            <person name="Lester P.J."/>
            <person name="Dearden P.K."/>
        </authorList>
    </citation>
    <scope>NUCLEOTIDE SEQUENCE</scope>
    <source>
        <strain evidence="2">Marl-1</strain>
    </source>
</reference>
<dbReference type="InterPro" id="IPR033447">
    <property type="entry name" value="OSK"/>
</dbReference>
<dbReference type="SUPFAM" id="SSF52266">
    <property type="entry name" value="SGNH hydrolase"/>
    <property type="match status" value="1"/>
</dbReference>
<name>A0A834K1G7_VESVU</name>
<keyword evidence="3" id="KW-1185">Reference proteome</keyword>
<dbReference type="InterPro" id="IPR025605">
    <property type="entry name" value="OST-HTH/LOTUS_dom"/>
</dbReference>
<dbReference type="PROSITE" id="PS51644">
    <property type="entry name" value="HTH_OST"/>
    <property type="match status" value="1"/>
</dbReference>
<dbReference type="EMBL" id="JACSEA010000006">
    <property type="protein sequence ID" value="KAF7398398.1"/>
    <property type="molecule type" value="Genomic_DNA"/>
</dbReference>
<feature type="domain" description="HTH OST-type" evidence="1">
    <location>
        <begin position="1"/>
        <end position="74"/>
    </location>
</feature>
<dbReference type="AlphaFoldDB" id="A0A834K1G7"/>
<dbReference type="CDD" id="cd09972">
    <property type="entry name" value="LOTUS_TDRD_OSKAR"/>
    <property type="match status" value="1"/>
</dbReference>